<dbReference type="InParanoid" id="A0A6P6XSH6"/>
<protein>
    <recommendedName>
        <fullName evidence="3">DnaJ homolog subfamily C member 22</fullName>
    </recommendedName>
</protein>
<gene>
    <name evidence="8" type="primary">LOC113790824</name>
</gene>
<comment type="subcellular location">
    <subcellularLocation>
        <location evidence="2">Membrane</location>
        <topology evidence="2">Multi-pass membrane protein</topology>
    </subcellularLocation>
</comment>
<keyword evidence="6" id="KW-0472">Membrane</keyword>
<dbReference type="RefSeq" id="XP_027196330.1">
    <property type="nucleotide sequence ID" value="XM_027340529.1"/>
</dbReference>
<dbReference type="InterPro" id="IPR007829">
    <property type="entry name" value="TM2"/>
</dbReference>
<accession>A0A6P6XSH6</accession>
<evidence type="ECO:0000313" key="8">
    <source>
        <dbReference type="RefSeq" id="XP_027196330.1"/>
    </source>
</evidence>
<dbReference type="CTD" id="32683"/>
<dbReference type="FunCoup" id="A0A6P6XSH6">
    <property type="interactions" value="61"/>
</dbReference>
<dbReference type="PRINTS" id="PR00625">
    <property type="entry name" value="JDOMAIN"/>
</dbReference>
<evidence type="ECO:0000313" key="7">
    <source>
        <dbReference type="Proteomes" id="UP000515146"/>
    </source>
</evidence>
<dbReference type="PANTHER" id="PTHR44733">
    <property type="entry name" value="DNAJ HOMOLOG SUBFAMILY C MEMBER 22"/>
    <property type="match status" value="1"/>
</dbReference>
<dbReference type="GO" id="GO:0016020">
    <property type="term" value="C:membrane"/>
    <property type="evidence" value="ECO:0007669"/>
    <property type="project" value="UniProtKB-SubCell"/>
</dbReference>
<dbReference type="SMART" id="SM00271">
    <property type="entry name" value="DnaJ"/>
    <property type="match status" value="1"/>
</dbReference>
<dbReference type="OrthoDB" id="10262359at2759"/>
<dbReference type="Proteomes" id="UP000515146">
    <property type="component" value="Unplaced"/>
</dbReference>
<dbReference type="PROSITE" id="PS50076">
    <property type="entry name" value="DNAJ_2"/>
    <property type="match status" value="1"/>
</dbReference>
<evidence type="ECO:0000256" key="5">
    <source>
        <dbReference type="ARBA" id="ARBA00022989"/>
    </source>
</evidence>
<dbReference type="SUPFAM" id="SSF46565">
    <property type="entry name" value="Chaperone J-domain"/>
    <property type="match status" value="1"/>
</dbReference>
<evidence type="ECO:0000256" key="1">
    <source>
        <dbReference type="ARBA" id="ARBA00002080"/>
    </source>
</evidence>
<evidence type="ECO:0000256" key="3">
    <source>
        <dbReference type="ARBA" id="ARBA00020945"/>
    </source>
</evidence>
<keyword evidence="7" id="KW-1185">Reference proteome</keyword>
<evidence type="ECO:0000256" key="4">
    <source>
        <dbReference type="ARBA" id="ARBA00022692"/>
    </source>
</evidence>
<keyword evidence="4" id="KW-0812">Transmembrane</keyword>
<dbReference type="Pfam" id="PF00226">
    <property type="entry name" value="DnaJ"/>
    <property type="match status" value="1"/>
</dbReference>
<dbReference type="AlphaFoldDB" id="A0A6P6XSH6"/>
<proteinExistence type="predicted"/>
<dbReference type="Pfam" id="PF05154">
    <property type="entry name" value="TM2"/>
    <property type="match status" value="1"/>
</dbReference>
<reference evidence="8" key="1">
    <citation type="submission" date="2025-08" db="UniProtKB">
        <authorList>
            <consortium name="RefSeq"/>
        </authorList>
    </citation>
    <scope>IDENTIFICATION</scope>
    <source>
        <strain evidence="8">Airmid</strain>
    </source>
</reference>
<comment type="function">
    <text evidence="1">May function as a co-chaperone.</text>
</comment>
<dbReference type="GeneID" id="113790824"/>
<dbReference type="InterPro" id="IPR001623">
    <property type="entry name" value="DnaJ_domain"/>
</dbReference>
<dbReference type="CDD" id="cd06257">
    <property type="entry name" value="DnaJ"/>
    <property type="match status" value="1"/>
</dbReference>
<evidence type="ECO:0000256" key="2">
    <source>
        <dbReference type="ARBA" id="ARBA00004141"/>
    </source>
</evidence>
<keyword evidence="5" id="KW-1133">Transmembrane helix</keyword>
<evidence type="ECO:0000256" key="6">
    <source>
        <dbReference type="ARBA" id="ARBA00023136"/>
    </source>
</evidence>
<organism evidence="7 8">
    <name type="scientific">Dermatophagoides pteronyssinus</name>
    <name type="common">European house dust mite</name>
    <dbReference type="NCBI Taxonomy" id="6956"/>
    <lineage>
        <taxon>Eukaryota</taxon>
        <taxon>Metazoa</taxon>
        <taxon>Ecdysozoa</taxon>
        <taxon>Arthropoda</taxon>
        <taxon>Chelicerata</taxon>
        <taxon>Arachnida</taxon>
        <taxon>Acari</taxon>
        <taxon>Acariformes</taxon>
        <taxon>Sarcoptiformes</taxon>
        <taxon>Astigmata</taxon>
        <taxon>Psoroptidia</taxon>
        <taxon>Analgoidea</taxon>
        <taxon>Pyroglyphidae</taxon>
        <taxon>Dermatophagoidinae</taxon>
        <taxon>Dermatophagoides</taxon>
    </lineage>
</organism>
<dbReference type="KEGG" id="dpte:113790824"/>
<dbReference type="InterPro" id="IPR036869">
    <property type="entry name" value="J_dom_sf"/>
</dbReference>
<sequence length="355" mass="41040">MASNKGKRLWLAYLFLLFGGFFGLHQFYLGRYRHAFALCASFGGYFGIGLIRELWRLPEYIAEVNRDPDYLAKLIEKMRHKSKPSFGIVRYFASIVVADILGYLVMGAIPHEWFSVDGSNDNIISRLLNSILVPAAVAIGVHTVGNVGHYCGSIRFPLMAAYITAPLYLFNLNPVFITSLFATLTFTRYSLQWRRTPQKSTSKWLVALAMFAYLLLWISWFYFNCTVTDKNDEIIKCRVAVRNFFNSPAWLEFRMVVRNLWDFILTKGISGLWNEIVEALDPQGEKNALRILGLNETSTQDDITAMYRKLARQWHPDKNRIDGDERIAQEKFMAIQEAYNLLSSMRQKRFRKQST</sequence>
<dbReference type="PANTHER" id="PTHR44733:SF1">
    <property type="entry name" value="DNAJ HOMOLOG SUBFAMILY C MEMBER 22"/>
    <property type="match status" value="1"/>
</dbReference>
<name>A0A6P6XSH6_DERPT</name>
<dbReference type="Gene3D" id="1.10.287.110">
    <property type="entry name" value="DnaJ domain"/>
    <property type="match status" value="1"/>
</dbReference>
<dbReference type="OMA" id="VWWHCLL"/>